<dbReference type="PROSITE" id="PS51450">
    <property type="entry name" value="LRR"/>
    <property type="match status" value="1"/>
</dbReference>
<accession>A0A9N9WX82</accession>
<feature type="signal peptide" evidence="4">
    <location>
        <begin position="1"/>
        <end position="22"/>
    </location>
</feature>
<dbReference type="InterPro" id="IPR032675">
    <property type="entry name" value="LRR_dom_sf"/>
</dbReference>
<dbReference type="SUPFAM" id="SSF52058">
    <property type="entry name" value="L domain-like"/>
    <property type="match status" value="1"/>
</dbReference>
<gene>
    <name evidence="5" type="ORF">CHIRRI_LOCUS12588</name>
</gene>
<dbReference type="AlphaFoldDB" id="A0A9N9WX82"/>
<evidence type="ECO:0000256" key="1">
    <source>
        <dbReference type="ARBA" id="ARBA00022614"/>
    </source>
</evidence>
<dbReference type="Gene3D" id="3.80.10.10">
    <property type="entry name" value="Ribonuclease Inhibitor"/>
    <property type="match status" value="1"/>
</dbReference>
<dbReference type="EMBL" id="OU895879">
    <property type="protein sequence ID" value="CAG9809768.1"/>
    <property type="molecule type" value="Genomic_DNA"/>
</dbReference>
<dbReference type="OrthoDB" id="1600340at2759"/>
<dbReference type="InterPro" id="IPR050541">
    <property type="entry name" value="LRR_TM_domain-containing"/>
</dbReference>
<evidence type="ECO:0000313" key="6">
    <source>
        <dbReference type="Proteomes" id="UP001153620"/>
    </source>
</evidence>
<feature type="chain" id="PRO_5040393306" evidence="4">
    <location>
        <begin position="23"/>
        <end position="274"/>
    </location>
</feature>
<dbReference type="Pfam" id="PF13306">
    <property type="entry name" value="LRR_5"/>
    <property type="match status" value="1"/>
</dbReference>
<evidence type="ECO:0000256" key="4">
    <source>
        <dbReference type="SAM" id="SignalP"/>
    </source>
</evidence>
<evidence type="ECO:0000313" key="5">
    <source>
        <dbReference type="EMBL" id="CAG9809768.1"/>
    </source>
</evidence>
<evidence type="ECO:0000256" key="2">
    <source>
        <dbReference type="ARBA" id="ARBA00022729"/>
    </source>
</evidence>
<dbReference type="InterPro" id="IPR001611">
    <property type="entry name" value="Leu-rich_rpt"/>
</dbReference>
<dbReference type="PANTHER" id="PTHR24369:SF210">
    <property type="entry name" value="CHAOPTIN-RELATED"/>
    <property type="match status" value="1"/>
</dbReference>
<keyword evidence="1" id="KW-0433">Leucine-rich repeat</keyword>
<dbReference type="PANTHER" id="PTHR24369">
    <property type="entry name" value="ANTIGEN BSP, PUTATIVE-RELATED"/>
    <property type="match status" value="1"/>
</dbReference>
<name>A0A9N9WX82_9DIPT</name>
<dbReference type="SMART" id="SM00365">
    <property type="entry name" value="LRR_SD22"/>
    <property type="match status" value="5"/>
</dbReference>
<keyword evidence="3" id="KW-0677">Repeat</keyword>
<proteinExistence type="predicted"/>
<reference evidence="5" key="1">
    <citation type="submission" date="2022-01" db="EMBL/GenBank/DDBJ databases">
        <authorList>
            <person name="King R."/>
        </authorList>
    </citation>
    <scope>NUCLEOTIDE SEQUENCE</scope>
</reference>
<reference evidence="5" key="2">
    <citation type="submission" date="2022-10" db="EMBL/GenBank/DDBJ databases">
        <authorList>
            <consortium name="ENA_rothamsted_submissions"/>
            <consortium name="culmorum"/>
            <person name="King R."/>
        </authorList>
    </citation>
    <scope>NUCLEOTIDE SEQUENCE</scope>
</reference>
<dbReference type="InterPro" id="IPR026906">
    <property type="entry name" value="LRR_5"/>
</dbReference>
<dbReference type="GO" id="GO:0005886">
    <property type="term" value="C:plasma membrane"/>
    <property type="evidence" value="ECO:0007669"/>
    <property type="project" value="TreeGrafter"/>
</dbReference>
<evidence type="ECO:0000256" key="3">
    <source>
        <dbReference type="ARBA" id="ARBA00022737"/>
    </source>
</evidence>
<dbReference type="InterPro" id="IPR003591">
    <property type="entry name" value="Leu-rich_rpt_typical-subtyp"/>
</dbReference>
<dbReference type="Proteomes" id="UP001153620">
    <property type="component" value="Chromosome 3"/>
</dbReference>
<keyword evidence="2 4" id="KW-0732">Signal</keyword>
<organism evidence="5 6">
    <name type="scientific">Chironomus riparius</name>
    <dbReference type="NCBI Taxonomy" id="315576"/>
    <lineage>
        <taxon>Eukaryota</taxon>
        <taxon>Metazoa</taxon>
        <taxon>Ecdysozoa</taxon>
        <taxon>Arthropoda</taxon>
        <taxon>Hexapoda</taxon>
        <taxon>Insecta</taxon>
        <taxon>Pterygota</taxon>
        <taxon>Neoptera</taxon>
        <taxon>Endopterygota</taxon>
        <taxon>Diptera</taxon>
        <taxon>Nematocera</taxon>
        <taxon>Chironomoidea</taxon>
        <taxon>Chironomidae</taxon>
        <taxon>Chironominae</taxon>
        <taxon>Chironomus</taxon>
    </lineage>
</organism>
<keyword evidence="6" id="KW-1185">Reference proteome</keyword>
<sequence>MKISTVLLLFTIVTTSLKCSFCQRIVEGHVTDSLWFRFNMRLWTFRINSNDAILVENGEISTTKNEAIKALTFNNNKNIKFPPVKVHEKFPNLVAYQIFNCSVKDVRHKNFEHLSEIQAVYLGYNLITHISSDTFIDLPKLKFLSLQGNQLQSIDGHMFENLKNLKELFLNDNHINFISRSAFDDLTELRNISIAENKIEYLTEEHFQKNTKLENIFLNRNKIRSLSPTMFDNMKLLVGVNLKDNLCIDGDFYVDIEHCITRFSELKEKIKKDC</sequence>
<dbReference type="SMART" id="SM00369">
    <property type="entry name" value="LRR_TYP"/>
    <property type="match status" value="5"/>
</dbReference>
<protein>
    <submittedName>
        <fullName evidence="5">Uncharacterized protein</fullName>
    </submittedName>
</protein>